<dbReference type="AlphaFoldDB" id="A0A833TN07"/>
<sequence>MNPLYARGHDESKKQQVIANSPCQTTNRLFIIPMYLESHWAGVVLDYEKRKATMFDPAQTMTNYKEISKILDKYFGGYTETLDPIHQRAPRQEDINSCGPLTLLFFECAVRGIPVPKVSSEQVEYLRFRYFFLSSKGVFCRNPGVTMNDS</sequence>
<dbReference type="GO" id="GO:0008234">
    <property type="term" value="F:cysteine-type peptidase activity"/>
    <property type="evidence" value="ECO:0007669"/>
    <property type="project" value="InterPro"/>
</dbReference>
<comment type="caution">
    <text evidence="5">The sequence shown here is derived from an EMBL/GenBank/DDBJ whole genome shotgun (WGS) entry which is preliminary data.</text>
</comment>
<evidence type="ECO:0000313" key="6">
    <source>
        <dbReference type="Proteomes" id="UP000602510"/>
    </source>
</evidence>
<dbReference type="InterPro" id="IPR003653">
    <property type="entry name" value="Peptidase_C48_C"/>
</dbReference>
<feature type="domain" description="Ubiquitin-like protease family profile" evidence="4">
    <location>
        <begin position="1"/>
        <end position="109"/>
    </location>
</feature>
<comment type="similarity">
    <text evidence="1">Belongs to the peptidase C48 family.</text>
</comment>
<dbReference type="PROSITE" id="PS50600">
    <property type="entry name" value="ULP_PROTEASE"/>
    <property type="match status" value="1"/>
</dbReference>
<evidence type="ECO:0000256" key="3">
    <source>
        <dbReference type="ARBA" id="ARBA00022801"/>
    </source>
</evidence>
<keyword evidence="6" id="KW-1185">Reference proteome</keyword>
<dbReference type="EMBL" id="WSZM01000007">
    <property type="protein sequence ID" value="KAF4047144.1"/>
    <property type="molecule type" value="Genomic_DNA"/>
</dbReference>
<keyword evidence="3" id="KW-0378">Hydrolase</keyword>
<dbReference type="Proteomes" id="UP000602510">
    <property type="component" value="Unassembled WGS sequence"/>
</dbReference>
<accession>A0A833TN07</accession>
<evidence type="ECO:0000256" key="2">
    <source>
        <dbReference type="ARBA" id="ARBA00022670"/>
    </source>
</evidence>
<name>A0A833TN07_PHYIN</name>
<protein>
    <submittedName>
        <fullName evidence="5">Ulp1 protease family C-terminal catalytic domain</fullName>
    </submittedName>
</protein>
<dbReference type="InterPro" id="IPR038765">
    <property type="entry name" value="Papain-like_cys_pep_sf"/>
</dbReference>
<keyword evidence="2 5" id="KW-0645">Protease</keyword>
<dbReference type="SUPFAM" id="SSF54001">
    <property type="entry name" value="Cysteine proteinases"/>
    <property type="match status" value="1"/>
</dbReference>
<evidence type="ECO:0000313" key="5">
    <source>
        <dbReference type="EMBL" id="KAF4047144.1"/>
    </source>
</evidence>
<dbReference type="Gene3D" id="3.40.395.10">
    <property type="entry name" value="Adenoviral Proteinase, Chain A"/>
    <property type="match status" value="1"/>
</dbReference>
<evidence type="ECO:0000259" key="4">
    <source>
        <dbReference type="PROSITE" id="PS50600"/>
    </source>
</evidence>
<dbReference type="Pfam" id="PF02902">
    <property type="entry name" value="Peptidase_C48"/>
    <property type="match status" value="1"/>
</dbReference>
<gene>
    <name evidence="5" type="ORF">GN244_ATG00277</name>
</gene>
<dbReference type="GO" id="GO:0006508">
    <property type="term" value="P:proteolysis"/>
    <property type="evidence" value="ECO:0007669"/>
    <property type="project" value="UniProtKB-KW"/>
</dbReference>
<reference evidence="5" key="1">
    <citation type="submission" date="2020-04" db="EMBL/GenBank/DDBJ databases">
        <title>Hybrid Assembly of Korean Phytophthora infestans isolates.</title>
        <authorList>
            <person name="Prokchorchik M."/>
            <person name="Lee Y."/>
            <person name="Seo J."/>
            <person name="Cho J.-H."/>
            <person name="Park Y.-E."/>
            <person name="Jang D.-C."/>
            <person name="Im J.-S."/>
            <person name="Choi J.-G."/>
            <person name="Park H.-J."/>
            <person name="Lee G.-B."/>
            <person name="Lee Y.-G."/>
            <person name="Hong S.-Y."/>
            <person name="Cho K."/>
            <person name="Sohn K.H."/>
        </authorList>
    </citation>
    <scope>NUCLEOTIDE SEQUENCE</scope>
    <source>
        <strain evidence="5">KR_1_A1</strain>
    </source>
</reference>
<evidence type="ECO:0000256" key="1">
    <source>
        <dbReference type="ARBA" id="ARBA00005234"/>
    </source>
</evidence>
<proteinExistence type="inferred from homology"/>
<organism evidence="5 6">
    <name type="scientific">Phytophthora infestans</name>
    <name type="common">Potato late blight agent</name>
    <name type="synonym">Botrytis infestans</name>
    <dbReference type="NCBI Taxonomy" id="4787"/>
    <lineage>
        <taxon>Eukaryota</taxon>
        <taxon>Sar</taxon>
        <taxon>Stramenopiles</taxon>
        <taxon>Oomycota</taxon>
        <taxon>Peronosporomycetes</taxon>
        <taxon>Peronosporales</taxon>
        <taxon>Peronosporaceae</taxon>
        <taxon>Phytophthora</taxon>
    </lineage>
</organism>